<comment type="catalytic activity">
    <reaction evidence="1">
        <text>RX + glutathione = an S-substituted glutathione + a halide anion + H(+)</text>
        <dbReference type="Rhea" id="RHEA:16437"/>
        <dbReference type="ChEBI" id="CHEBI:15378"/>
        <dbReference type="ChEBI" id="CHEBI:16042"/>
        <dbReference type="ChEBI" id="CHEBI:17792"/>
        <dbReference type="ChEBI" id="CHEBI:57925"/>
        <dbReference type="ChEBI" id="CHEBI:90779"/>
        <dbReference type="EC" id="2.5.1.18"/>
    </reaction>
</comment>
<reference evidence="3 4" key="1">
    <citation type="journal article" date="2019" name="Nat. Plants">
        <title>Stout camphor tree genome fills gaps in understanding of flowering plant genome evolution.</title>
        <authorList>
            <person name="Chaw S.M."/>
            <person name="Liu Y.C."/>
            <person name="Wu Y.W."/>
            <person name="Wang H.Y."/>
            <person name="Lin C.I."/>
            <person name="Wu C.S."/>
            <person name="Ke H.M."/>
            <person name="Chang L.Y."/>
            <person name="Hsu C.Y."/>
            <person name="Yang H.T."/>
            <person name="Sudianto E."/>
            <person name="Hsu M.H."/>
            <person name="Wu K.P."/>
            <person name="Wang L.N."/>
            <person name="Leebens-Mack J.H."/>
            <person name="Tsai I.J."/>
        </authorList>
    </citation>
    <scope>NUCLEOTIDE SEQUENCE [LARGE SCALE GENOMIC DNA]</scope>
    <source>
        <strain evidence="4">cv. Chaw 1501</strain>
        <tissue evidence="3">Young leaves</tissue>
    </source>
</reference>
<comment type="similarity">
    <text evidence="1">Belongs to the GST superfamily.</text>
</comment>
<dbReference type="Gene3D" id="1.20.1050.10">
    <property type="match status" value="1"/>
</dbReference>
<dbReference type="SUPFAM" id="SSF52833">
    <property type="entry name" value="Thioredoxin-like"/>
    <property type="match status" value="1"/>
</dbReference>
<keyword evidence="4" id="KW-1185">Reference proteome</keyword>
<dbReference type="PANTHER" id="PTHR11260:SF781">
    <property type="entry name" value="GLUTATHIONE S-TRANSFERASE U19"/>
    <property type="match status" value="1"/>
</dbReference>
<dbReference type="EMBL" id="QPKB01000008">
    <property type="protein sequence ID" value="RWR90523.1"/>
    <property type="molecule type" value="Genomic_DNA"/>
</dbReference>
<dbReference type="SUPFAM" id="SSF47616">
    <property type="entry name" value="GST C-terminal domain-like"/>
    <property type="match status" value="1"/>
</dbReference>
<dbReference type="InterPro" id="IPR004045">
    <property type="entry name" value="Glutathione_S-Trfase_N"/>
</dbReference>
<sequence length="215" mass="24193">MRTRMFPIMEDGGWKGLAMKLSSGGERCGVWGLLYKSELLLRSIPIYKKVPILIHGEKPIRESVIILNYIEEAWPFPFLATHLPISAFTGQEARYGRVKGKHKRLLLKEYLLEILKVLEGTLGEKDYGGHSFGFTDIVAIPYTTWFYGYEQYGGFKDQMGELVGAELGGGRGWQNLQQCPAPPRTNAYILVPPLVTGLCLFHELVNGVECLVLPF</sequence>
<dbReference type="Proteomes" id="UP000283530">
    <property type="component" value="Unassembled WGS sequence"/>
</dbReference>
<dbReference type="InterPro" id="IPR036249">
    <property type="entry name" value="Thioredoxin-like_sf"/>
</dbReference>
<protein>
    <recommendedName>
        <fullName evidence="1">Glutathione S-transferase</fullName>
        <ecNumber evidence="1">2.5.1.18</ecNumber>
    </recommendedName>
</protein>
<organism evidence="3 4">
    <name type="scientific">Cinnamomum micranthum f. kanehirae</name>
    <dbReference type="NCBI Taxonomy" id="337451"/>
    <lineage>
        <taxon>Eukaryota</taxon>
        <taxon>Viridiplantae</taxon>
        <taxon>Streptophyta</taxon>
        <taxon>Embryophyta</taxon>
        <taxon>Tracheophyta</taxon>
        <taxon>Spermatophyta</taxon>
        <taxon>Magnoliopsida</taxon>
        <taxon>Magnoliidae</taxon>
        <taxon>Laurales</taxon>
        <taxon>Lauraceae</taxon>
        <taxon>Cinnamomum</taxon>
    </lineage>
</organism>
<dbReference type="InterPro" id="IPR036282">
    <property type="entry name" value="Glutathione-S-Trfase_C_sf"/>
</dbReference>
<accession>A0A3S3N8X8</accession>
<evidence type="ECO:0000256" key="1">
    <source>
        <dbReference type="RuleBase" id="RU369102"/>
    </source>
</evidence>
<comment type="function">
    <text evidence="1">Is involved in the conjugation of reduced glutathione to a wide number of exogenous and endogenous hydrophobic electrophiles.</text>
</comment>
<proteinExistence type="inferred from homology"/>
<dbReference type="Gene3D" id="3.40.30.10">
    <property type="entry name" value="Glutaredoxin"/>
    <property type="match status" value="1"/>
</dbReference>
<dbReference type="Pfam" id="PF02798">
    <property type="entry name" value="GST_N"/>
    <property type="match status" value="1"/>
</dbReference>
<name>A0A3S3N8X8_9MAGN</name>
<dbReference type="InterPro" id="IPR045073">
    <property type="entry name" value="Omega/Tau-like"/>
</dbReference>
<feature type="domain" description="GST N-terminal" evidence="2">
    <location>
        <begin position="1"/>
        <end position="78"/>
    </location>
</feature>
<dbReference type="AlphaFoldDB" id="A0A3S3N8X8"/>
<dbReference type="EC" id="2.5.1.18" evidence="1"/>
<dbReference type="GO" id="GO:0006749">
    <property type="term" value="P:glutathione metabolic process"/>
    <property type="evidence" value="ECO:0007669"/>
    <property type="project" value="TreeGrafter"/>
</dbReference>
<evidence type="ECO:0000313" key="3">
    <source>
        <dbReference type="EMBL" id="RWR90523.1"/>
    </source>
</evidence>
<dbReference type="PROSITE" id="PS50404">
    <property type="entry name" value="GST_NTER"/>
    <property type="match status" value="1"/>
</dbReference>
<keyword evidence="1" id="KW-0963">Cytoplasm</keyword>
<evidence type="ECO:0000313" key="4">
    <source>
        <dbReference type="Proteomes" id="UP000283530"/>
    </source>
</evidence>
<dbReference type="STRING" id="337451.A0A3S3N8X8"/>
<keyword evidence="1 3" id="KW-0808">Transferase</keyword>
<comment type="subcellular location">
    <subcellularLocation>
        <location evidence="1">Cytoplasm</location>
        <location evidence="1">Cytosol</location>
    </subcellularLocation>
</comment>
<dbReference type="GO" id="GO:0005829">
    <property type="term" value="C:cytosol"/>
    <property type="evidence" value="ECO:0007669"/>
    <property type="project" value="UniProtKB-SubCell"/>
</dbReference>
<dbReference type="OrthoDB" id="202840at2759"/>
<gene>
    <name evidence="3" type="ORF">CKAN_01962000</name>
</gene>
<comment type="caution">
    <text evidence="3">The sequence shown here is derived from an EMBL/GenBank/DDBJ whole genome shotgun (WGS) entry which is preliminary data.</text>
</comment>
<evidence type="ECO:0000259" key="2">
    <source>
        <dbReference type="PROSITE" id="PS50404"/>
    </source>
</evidence>
<dbReference type="GO" id="GO:0004364">
    <property type="term" value="F:glutathione transferase activity"/>
    <property type="evidence" value="ECO:0007669"/>
    <property type="project" value="UniProtKB-UniRule"/>
</dbReference>
<dbReference type="PANTHER" id="PTHR11260">
    <property type="entry name" value="GLUTATHIONE S-TRANSFERASE, GST, SUPERFAMILY, GST DOMAIN CONTAINING"/>
    <property type="match status" value="1"/>
</dbReference>